<evidence type="ECO:0000256" key="7">
    <source>
        <dbReference type="ARBA" id="ARBA00022786"/>
    </source>
</evidence>
<comment type="similarity">
    <text evidence="3">Belongs to the NSE2 family.</text>
</comment>
<accession>R0MMG5</accession>
<evidence type="ECO:0000256" key="1">
    <source>
        <dbReference type="ARBA" id="ARBA00004123"/>
    </source>
</evidence>
<dbReference type="InterPro" id="IPR013083">
    <property type="entry name" value="Znf_RING/FYVE/PHD"/>
</dbReference>
<dbReference type="GO" id="GO:0016925">
    <property type="term" value="P:protein sumoylation"/>
    <property type="evidence" value="ECO:0007669"/>
    <property type="project" value="TreeGrafter"/>
</dbReference>
<dbReference type="VEuPathDB" id="MicrosporidiaDB:NBO_41g0028"/>
<dbReference type="GO" id="GO:0061665">
    <property type="term" value="F:SUMO ligase activity"/>
    <property type="evidence" value="ECO:0007669"/>
    <property type="project" value="TreeGrafter"/>
</dbReference>
<dbReference type="EMBL" id="KB908949">
    <property type="protein sequence ID" value="EOB14047.1"/>
    <property type="molecule type" value="Genomic_DNA"/>
</dbReference>
<protein>
    <recommendedName>
        <fullName evidence="10">SP-RING-type domain-containing protein</fullName>
    </recommendedName>
</protein>
<evidence type="ECO:0000256" key="9">
    <source>
        <dbReference type="ARBA" id="ARBA00023242"/>
    </source>
</evidence>
<dbReference type="InterPro" id="IPR004181">
    <property type="entry name" value="Znf_MIZ"/>
</dbReference>
<dbReference type="Gene3D" id="3.30.40.10">
    <property type="entry name" value="Zinc/RING finger domain, C3HC4 (zinc finger)"/>
    <property type="match status" value="1"/>
</dbReference>
<dbReference type="Pfam" id="PF11789">
    <property type="entry name" value="zf-Nse"/>
    <property type="match status" value="1"/>
</dbReference>
<keyword evidence="5" id="KW-0479">Metal-binding</keyword>
<evidence type="ECO:0000313" key="11">
    <source>
        <dbReference type="EMBL" id="EOB14047.1"/>
    </source>
</evidence>
<dbReference type="GO" id="GO:0005634">
    <property type="term" value="C:nucleus"/>
    <property type="evidence" value="ECO:0007669"/>
    <property type="project" value="UniProtKB-SubCell"/>
</dbReference>
<keyword evidence="4" id="KW-0808">Transferase</keyword>
<evidence type="ECO:0000313" key="13">
    <source>
        <dbReference type="Proteomes" id="UP000016927"/>
    </source>
</evidence>
<dbReference type="GO" id="GO:0030915">
    <property type="term" value="C:Smc5-Smc6 complex"/>
    <property type="evidence" value="ECO:0007669"/>
    <property type="project" value="InterPro"/>
</dbReference>
<dbReference type="STRING" id="578461.R0MMG5"/>
<evidence type="ECO:0000256" key="6">
    <source>
        <dbReference type="ARBA" id="ARBA00022771"/>
    </source>
</evidence>
<evidence type="ECO:0000259" key="10">
    <source>
        <dbReference type="Pfam" id="PF11789"/>
    </source>
</evidence>
<proteinExistence type="inferred from homology"/>
<dbReference type="VEuPathDB" id="MicrosporidiaDB:NBO_41g0023"/>
<evidence type="ECO:0000256" key="3">
    <source>
        <dbReference type="ARBA" id="ARBA00008212"/>
    </source>
</evidence>
<dbReference type="SUPFAM" id="SSF57850">
    <property type="entry name" value="RING/U-box"/>
    <property type="match status" value="1"/>
</dbReference>
<comment type="pathway">
    <text evidence="2">Protein modification; protein sumoylation.</text>
</comment>
<reference evidence="12 13" key="1">
    <citation type="journal article" date="2013" name="BMC Genomics">
        <title>Comparative genomics of parasitic silkworm microsporidia reveal an association between genome expansion and host adaptation.</title>
        <authorList>
            <person name="Pan G."/>
            <person name="Xu J."/>
            <person name="Li T."/>
            <person name="Xia Q."/>
            <person name="Liu S.L."/>
            <person name="Zhang G."/>
            <person name="Li S."/>
            <person name="Li C."/>
            <person name="Liu H."/>
            <person name="Yang L."/>
            <person name="Liu T."/>
            <person name="Zhang X."/>
            <person name="Wu Z."/>
            <person name="Fan W."/>
            <person name="Dang X."/>
            <person name="Xiang H."/>
            <person name="Tao M."/>
            <person name="Li Y."/>
            <person name="Hu J."/>
            <person name="Li Z."/>
            <person name="Lin L."/>
            <person name="Luo J."/>
            <person name="Geng L."/>
            <person name="Wang L."/>
            <person name="Long M."/>
            <person name="Wan Y."/>
            <person name="He N."/>
            <person name="Zhang Z."/>
            <person name="Lu C."/>
            <person name="Keeling P.J."/>
            <person name="Wang J."/>
            <person name="Xiang Z."/>
            <person name="Zhou Z."/>
        </authorList>
    </citation>
    <scope>NUCLEOTIDE SEQUENCE [LARGE SCALE GENOMIC DNA]</scope>
    <source>
        <strain evidence="12">CQ1</strain>
        <strain evidence="13">CQ1 / CVCC 102059</strain>
    </source>
</reference>
<dbReference type="AlphaFoldDB" id="R0MMG5"/>
<dbReference type="EMBL" id="KB908949">
    <property type="protein sequence ID" value="EOB14053.1"/>
    <property type="molecule type" value="Genomic_DNA"/>
</dbReference>
<dbReference type="PANTHER" id="PTHR21330:SF1">
    <property type="entry name" value="E3 SUMO-PROTEIN LIGASE NSE2"/>
    <property type="match status" value="1"/>
</dbReference>
<keyword evidence="7" id="KW-0833">Ubl conjugation pathway</keyword>
<dbReference type="InterPro" id="IPR026846">
    <property type="entry name" value="Nse2(Mms21)"/>
</dbReference>
<comment type="subcellular location">
    <subcellularLocation>
        <location evidence="1">Nucleus</location>
    </subcellularLocation>
</comment>
<keyword evidence="13" id="KW-1185">Reference proteome</keyword>
<keyword evidence="6" id="KW-0863">Zinc-finger</keyword>
<evidence type="ECO:0000256" key="5">
    <source>
        <dbReference type="ARBA" id="ARBA00022723"/>
    </source>
</evidence>
<sequence length="127" mass="14770">MEDYTLSKKILLDTIQSVTGGDPTINDYISIHKEILDTKFTLINQNHFKSICEKLKNLPQEIEDLEINLCTKKIKCPLTQEKISEPFYSTCGHVFERTAIKEYLMRNKRICPNVGCKKEVKEKQSLF</sequence>
<organism evidence="12 13">
    <name type="scientific">Nosema bombycis (strain CQ1 / CVCC 102059)</name>
    <name type="common">Microsporidian parasite</name>
    <name type="synonym">Pebrine of silkworm</name>
    <dbReference type="NCBI Taxonomy" id="578461"/>
    <lineage>
        <taxon>Eukaryota</taxon>
        <taxon>Fungi</taxon>
        <taxon>Fungi incertae sedis</taxon>
        <taxon>Microsporidia</taxon>
        <taxon>Nosematidae</taxon>
        <taxon>Nosema</taxon>
    </lineage>
</organism>
<evidence type="ECO:0000256" key="2">
    <source>
        <dbReference type="ARBA" id="ARBA00004718"/>
    </source>
</evidence>
<feature type="domain" description="SP-RING-type" evidence="10">
    <location>
        <begin position="63"/>
        <end position="117"/>
    </location>
</feature>
<gene>
    <name evidence="11" type="ORF">NBO_41g0023</name>
    <name evidence="12" type="ORF">NBO_41g0028</name>
</gene>
<evidence type="ECO:0000256" key="4">
    <source>
        <dbReference type="ARBA" id="ARBA00022679"/>
    </source>
</evidence>
<name>R0MMG5_NOSB1</name>
<keyword evidence="9" id="KW-0539">Nucleus</keyword>
<keyword evidence="8" id="KW-0862">Zinc</keyword>
<dbReference type="GO" id="GO:0008270">
    <property type="term" value="F:zinc ion binding"/>
    <property type="evidence" value="ECO:0007669"/>
    <property type="project" value="UniProtKB-KW"/>
</dbReference>
<dbReference type="GO" id="GO:0000724">
    <property type="term" value="P:double-strand break repair via homologous recombination"/>
    <property type="evidence" value="ECO:0007669"/>
    <property type="project" value="InterPro"/>
</dbReference>
<evidence type="ECO:0000256" key="8">
    <source>
        <dbReference type="ARBA" id="ARBA00022833"/>
    </source>
</evidence>
<dbReference type="HOGENOM" id="CLU_1865721_0_0_1"/>
<dbReference type="OrthoDB" id="2190619at2759"/>
<dbReference type="Proteomes" id="UP000016927">
    <property type="component" value="Unassembled WGS sequence"/>
</dbReference>
<evidence type="ECO:0000313" key="12">
    <source>
        <dbReference type="EMBL" id="EOB14053.1"/>
    </source>
</evidence>
<dbReference type="PANTHER" id="PTHR21330">
    <property type="entry name" value="E3 SUMO-PROTEIN LIGASE NSE2"/>
    <property type="match status" value="1"/>
</dbReference>